<keyword evidence="3" id="KW-0999">Mitochondrion inner membrane</keyword>
<dbReference type="AlphaFoldDB" id="A0A0D2PA49"/>
<dbReference type="STRING" id="945553.A0A0D2PA49"/>
<keyword evidence="6" id="KW-0472">Membrane</keyword>
<evidence type="ECO:0000256" key="4">
    <source>
        <dbReference type="ARBA" id="ARBA00022989"/>
    </source>
</evidence>
<dbReference type="InterPro" id="IPR033122">
    <property type="entry name" value="LETM1-like_RBD"/>
</dbReference>
<evidence type="ECO:0000256" key="3">
    <source>
        <dbReference type="ARBA" id="ARBA00022792"/>
    </source>
</evidence>
<keyword evidence="4" id="KW-1133">Transmembrane helix</keyword>
<evidence type="ECO:0000259" key="8">
    <source>
        <dbReference type="Pfam" id="PF07766"/>
    </source>
</evidence>
<gene>
    <name evidence="9" type="ORF">HYPSUDRAFT_212343</name>
</gene>
<dbReference type="GO" id="GO:0043022">
    <property type="term" value="F:ribosome binding"/>
    <property type="evidence" value="ECO:0007669"/>
    <property type="project" value="InterPro"/>
</dbReference>
<sequence length="352" mass="37485">MLIRTAGGLRLQLAPCARRLYSVPVPTPIGDKQPPPPLPLPPRPKLDLRPAPRPPPPRPSVPPAPPLPARPSLGAAKEEAKHALEDAEAHGILAPPPPGATWLRRTLHQAIQIAKFYYRGTKLIFTRRGDIARIRARVAAGGAPLTRAEFRLIATQRDDITKLVPFLVIALLLEEVIPLIAIYAPGVLPSTCILPSQRARIDAKRAEKARAFAGAYAGVYAALAAQAPAGGALPRAALARRDAPIAVCGTLGLSTLGPDALRTRRIAAHLAFLARDDALLQPDTPLSRRALVDALEERGIRTAPEMTHADLHARLRAWLDAVRGADDALARRLALVVAHAASGPTPTSPPPP</sequence>
<evidence type="ECO:0000313" key="10">
    <source>
        <dbReference type="Proteomes" id="UP000054270"/>
    </source>
</evidence>
<dbReference type="Proteomes" id="UP000054270">
    <property type="component" value="Unassembled WGS sequence"/>
</dbReference>
<organism evidence="9 10">
    <name type="scientific">Hypholoma sublateritium (strain FD-334 SS-4)</name>
    <dbReference type="NCBI Taxonomy" id="945553"/>
    <lineage>
        <taxon>Eukaryota</taxon>
        <taxon>Fungi</taxon>
        <taxon>Dikarya</taxon>
        <taxon>Basidiomycota</taxon>
        <taxon>Agaricomycotina</taxon>
        <taxon>Agaricomycetes</taxon>
        <taxon>Agaricomycetidae</taxon>
        <taxon>Agaricales</taxon>
        <taxon>Agaricineae</taxon>
        <taxon>Strophariaceae</taxon>
        <taxon>Hypholoma</taxon>
    </lineage>
</organism>
<evidence type="ECO:0000256" key="6">
    <source>
        <dbReference type="ARBA" id="ARBA00023136"/>
    </source>
</evidence>
<dbReference type="InterPro" id="IPR044202">
    <property type="entry name" value="LETM1/MDM38-like"/>
</dbReference>
<keyword evidence="2" id="KW-0812">Transmembrane</keyword>
<dbReference type="EMBL" id="KN817523">
    <property type="protein sequence ID" value="KJA27769.1"/>
    <property type="molecule type" value="Genomic_DNA"/>
</dbReference>
<dbReference type="PANTHER" id="PTHR14009">
    <property type="entry name" value="LEUCINE ZIPPER-EF-HAND CONTAINING TRANSMEMBRANE PROTEIN"/>
    <property type="match status" value="1"/>
</dbReference>
<protein>
    <recommendedName>
        <fullName evidence="8">Letm1 RBD domain-containing protein</fullName>
    </recommendedName>
</protein>
<keyword evidence="10" id="KW-1185">Reference proteome</keyword>
<evidence type="ECO:0000256" key="7">
    <source>
        <dbReference type="SAM" id="MobiDB-lite"/>
    </source>
</evidence>
<keyword evidence="5" id="KW-0496">Mitochondrion</keyword>
<accession>A0A0D2PA49</accession>
<feature type="compositionally biased region" description="Pro residues" evidence="7">
    <location>
        <begin position="51"/>
        <end position="69"/>
    </location>
</feature>
<evidence type="ECO:0000256" key="2">
    <source>
        <dbReference type="ARBA" id="ARBA00022692"/>
    </source>
</evidence>
<evidence type="ECO:0000256" key="5">
    <source>
        <dbReference type="ARBA" id="ARBA00023128"/>
    </source>
</evidence>
<dbReference type="OrthoDB" id="73691at2759"/>
<comment type="subcellular location">
    <subcellularLocation>
        <location evidence="1">Mitochondrion inner membrane</location>
        <topology evidence="1">Single-pass membrane protein</topology>
    </subcellularLocation>
</comment>
<feature type="region of interest" description="Disordered" evidence="7">
    <location>
        <begin position="25"/>
        <end position="81"/>
    </location>
</feature>
<feature type="domain" description="Letm1 RBD" evidence="8">
    <location>
        <begin position="246"/>
        <end position="320"/>
    </location>
</feature>
<dbReference type="PANTHER" id="PTHR14009:SF1">
    <property type="entry name" value="MITOCHONDRIAL PROTON_CALCIUM EXCHANGER PROTEIN"/>
    <property type="match status" value="1"/>
</dbReference>
<name>A0A0D2PA49_HYPSF</name>
<dbReference type="GO" id="GO:0005743">
    <property type="term" value="C:mitochondrial inner membrane"/>
    <property type="evidence" value="ECO:0007669"/>
    <property type="project" value="UniProtKB-SubCell"/>
</dbReference>
<proteinExistence type="predicted"/>
<feature type="compositionally biased region" description="Pro residues" evidence="7">
    <location>
        <begin position="33"/>
        <end position="43"/>
    </location>
</feature>
<dbReference type="Pfam" id="PF07766">
    <property type="entry name" value="LETM1_RBD"/>
    <property type="match status" value="1"/>
</dbReference>
<evidence type="ECO:0000256" key="1">
    <source>
        <dbReference type="ARBA" id="ARBA00004434"/>
    </source>
</evidence>
<evidence type="ECO:0000313" key="9">
    <source>
        <dbReference type="EMBL" id="KJA27769.1"/>
    </source>
</evidence>
<dbReference type="GO" id="GO:0030003">
    <property type="term" value="P:intracellular monoatomic cation homeostasis"/>
    <property type="evidence" value="ECO:0007669"/>
    <property type="project" value="TreeGrafter"/>
</dbReference>
<dbReference type="OMA" id="WETRFIR"/>
<reference evidence="10" key="1">
    <citation type="submission" date="2014-04" db="EMBL/GenBank/DDBJ databases">
        <title>Evolutionary Origins and Diversification of the Mycorrhizal Mutualists.</title>
        <authorList>
            <consortium name="DOE Joint Genome Institute"/>
            <consortium name="Mycorrhizal Genomics Consortium"/>
            <person name="Kohler A."/>
            <person name="Kuo A."/>
            <person name="Nagy L.G."/>
            <person name="Floudas D."/>
            <person name="Copeland A."/>
            <person name="Barry K.W."/>
            <person name="Cichocki N."/>
            <person name="Veneault-Fourrey C."/>
            <person name="LaButti K."/>
            <person name="Lindquist E.A."/>
            <person name="Lipzen A."/>
            <person name="Lundell T."/>
            <person name="Morin E."/>
            <person name="Murat C."/>
            <person name="Riley R."/>
            <person name="Ohm R."/>
            <person name="Sun H."/>
            <person name="Tunlid A."/>
            <person name="Henrissat B."/>
            <person name="Grigoriev I.V."/>
            <person name="Hibbett D.S."/>
            <person name="Martin F."/>
        </authorList>
    </citation>
    <scope>NUCLEOTIDE SEQUENCE [LARGE SCALE GENOMIC DNA]</scope>
    <source>
        <strain evidence="10">FD-334 SS-4</strain>
    </source>
</reference>